<comment type="caution">
    <text evidence="2">The sequence shown here is derived from an EMBL/GenBank/DDBJ whole genome shotgun (WGS) entry which is preliminary data.</text>
</comment>
<sequence length="95" mass="10529">MLPLPHKFYTATPVSLTFSLELTNQFCGRTRSRRHNRCRPAPTSGVAQGLTSVAESPSRIGSPIVRLKIMVRDGSAIWNGRLRRKHVAGANEEES</sequence>
<keyword evidence="3" id="KW-1185">Reference proteome</keyword>
<dbReference type="AlphaFoldDB" id="A0ABD1HUA8"/>
<feature type="compositionally biased region" description="Polar residues" evidence="1">
    <location>
        <begin position="45"/>
        <end position="54"/>
    </location>
</feature>
<organism evidence="2 3">
    <name type="scientific">Salvia divinorum</name>
    <name type="common">Maria pastora</name>
    <name type="synonym">Diviner's sage</name>
    <dbReference type="NCBI Taxonomy" id="28513"/>
    <lineage>
        <taxon>Eukaryota</taxon>
        <taxon>Viridiplantae</taxon>
        <taxon>Streptophyta</taxon>
        <taxon>Embryophyta</taxon>
        <taxon>Tracheophyta</taxon>
        <taxon>Spermatophyta</taxon>
        <taxon>Magnoliopsida</taxon>
        <taxon>eudicotyledons</taxon>
        <taxon>Gunneridae</taxon>
        <taxon>Pentapetalae</taxon>
        <taxon>asterids</taxon>
        <taxon>lamiids</taxon>
        <taxon>Lamiales</taxon>
        <taxon>Lamiaceae</taxon>
        <taxon>Nepetoideae</taxon>
        <taxon>Mentheae</taxon>
        <taxon>Salviinae</taxon>
        <taxon>Salvia</taxon>
        <taxon>Salvia subgen. Calosphace</taxon>
    </lineage>
</organism>
<proteinExistence type="predicted"/>
<dbReference type="Proteomes" id="UP001567538">
    <property type="component" value="Unassembled WGS sequence"/>
</dbReference>
<name>A0ABD1HUA8_SALDI</name>
<gene>
    <name evidence="2" type="ORF">AAHA92_09895</name>
</gene>
<evidence type="ECO:0000313" key="2">
    <source>
        <dbReference type="EMBL" id="KAL1559565.1"/>
    </source>
</evidence>
<reference evidence="2 3" key="1">
    <citation type="submission" date="2024-06" db="EMBL/GenBank/DDBJ databases">
        <title>A chromosome level genome sequence of Diviner's sage (Salvia divinorum).</title>
        <authorList>
            <person name="Ford S.A."/>
            <person name="Ro D.-K."/>
            <person name="Ness R.W."/>
            <person name="Phillips M.A."/>
        </authorList>
    </citation>
    <scope>NUCLEOTIDE SEQUENCE [LARGE SCALE GENOMIC DNA]</scope>
    <source>
        <strain evidence="2">SAF-2024a</strain>
        <tissue evidence="2">Leaf</tissue>
    </source>
</reference>
<protein>
    <submittedName>
        <fullName evidence="2">Uncharacterized protein</fullName>
    </submittedName>
</protein>
<evidence type="ECO:0000256" key="1">
    <source>
        <dbReference type="SAM" id="MobiDB-lite"/>
    </source>
</evidence>
<feature type="region of interest" description="Disordered" evidence="1">
    <location>
        <begin position="32"/>
        <end position="54"/>
    </location>
</feature>
<accession>A0ABD1HUA8</accession>
<dbReference type="EMBL" id="JBEAFC010000004">
    <property type="protein sequence ID" value="KAL1559565.1"/>
    <property type="molecule type" value="Genomic_DNA"/>
</dbReference>
<evidence type="ECO:0000313" key="3">
    <source>
        <dbReference type="Proteomes" id="UP001567538"/>
    </source>
</evidence>